<dbReference type="InterPro" id="IPR008881">
    <property type="entry name" value="Trigger_fac_ribosome-bd_bac"/>
</dbReference>
<comment type="function">
    <text evidence="11">Involved in protein export. Acts as a chaperone by maintaining the newly synthesized protein in an open conformation. Functions as a peptidyl-prolyl cis-trans isomerase.</text>
</comment>
<dbReference type="GO" id="GO:0051301">
    <property type="term" value="P:cell division"/>
    <property type="evidence" value="ECO:0007669"/>
    <property type="project" value="UniProtKB-KW"/>
</dbReference>
<organism evidence="16 17">
    <name type="scientific">Halomonas aestuarii</name>
    <dbReference type="NCBI Taxonomy" id="1897729"/>
    <lineage>
        <taxon>Bacteria</taxon>
        <taxon>Pseudomonadati</taxon>
        <taxon>Pseudomonadota</taxon>
        <taxon>Gammaproteobacteria</taxon>
        <taxon>Oceanospirillales</taxon>
        <taxon>Halomonadaceae</taxon>
        <taxon>Halomonas</taxon>
    </lineage>
</organism>
<dbReference type="Gene3D" id="3.10.50.40">
    <property type="match status" value="1"/>
</dbReference>
<dbReference type="Gene3D" id="1.10.3120.10">
    <property type="entry name" value="Trigger factor, C-terminal domain"/>
    <property type="match status" value="1"/>
</dbReference>
<dbReference type="EMBL" id="CP018139">
    <property type="protein sequence ID" value="APE32134.1"/>
    <property type="molecule type" value="Genomic_DNA"/>
</dbReference>
<evidence type="ECO:0000256" key="14">
    <source>
        <dbReference type="SAM" id="MobiDB-lite"/>
    </source>
</evidence>
<dbReference type="RefSeq" id="WP_071945948.1">
    <property type="nucleotide sequence ID" value="NZ_CP018139.1"/>
</dbReference>
<dbReference type="Proteomes" id="UP000181985">
    <property type="component" value="Chromosome"/>
</dbReference>
<evidence type="ECO:0000256" key="6">
    <source>
        <dbReference type="ARBA" id="ARBA00023110"/>
    </source>
</evidence>
<reference evidence="17" key="1">
    <citation type="submission" date="2016-11" db="EMBL/GenBank/DDBJ databases">
        <title>Halolamina sediminis sp. nov., an extremely halophilic archaeon isolated from solar salt.</title>
        <authorList>
            <person name="Koh H.-W."/>
            <person name="Rani S."/>
            <person name="Park S.-J."/>
        </authorList>
    </citation>
    <scope>NUCLEOTIDE SEQUENCE [LARGE SCALE GENOMIC DNA]</scope>
    <source>
        <strain evidence="17">Hb3</strain>
    </source>
</reference>
<feature type="compositionally biased region" description="Acidic residues" evidence="14">
    <location>
        <begin position="437"/>
        <end position="446"/>
    </location>
</feature>
<dbReference type="Gene3D" id="3.30.70.1050">
    <property type="entry name" value="Trigger factor ribosome-binding domain"/>
    <property type="match status" value="1"/>
</dbReference>
<dbReference type="AlphaFoldDB" id="A0A1J0VJE4"/>
<name>A0A1J0VJE4_9GAMM</name>
<evidence type="ECO:0000256" key="12">
    <source>
        <dbReference type="PROSITE-ProRule" id="PRU00277"/>
    </source>
</evidence>
<evidence type="ECO:0000256" key="10">
    <source>
        <dbReference type="ARBA" id="ARBA00029986"/>
    </source>
</evidence>
<dbReference type="EC" id="5.2.1.8" evidence="3 11"/>
<keyword evidence="11" id="KW-0963">Cytoplasm</keyword>
<dbReference type="InterPro" id="IPR036611">
    <property type="entry name" value="Trigger_fac_ribosome-bd_sf"/>
</dbReference>
<sequence>MQVSVDTTSQIERRIKVQVPAAEVDEAVAARLKDAAKNVRLDGFRKGKVPMSVIRQRYGNDVRNEVVGEVMRERYVRAISEHELNPAGYPQIEATTNEAGKDLEFTATLEIYPEIELSSIEGAEVERPVVEVTEADVDEMIDTLRKQNAGWEEVERAAEDGDQVKIDFQGFLGDEPFEGGSAEGHELVIGSGSFIPGFEEQLIGAKAGEDKELKVTFPEDYQAEQLAGQEATFKVKVHAVKGQALPEVDADFIAKFGVEDGDLDTFRAEVKQNMTREASQAVDNRVKQQVLEALKKANDIPVPQALVQQETEGLKRQAAQQFGLGEDFDVSQLPDELFSEQAKSRVQVGLLLAEVIKSHELEATDDEIKAKVEELAQQYQDPEQVVAHYMGNDQLKTQVQSAVLEEKAVDALLEQANVKDVEMGYQEALAAAQQQGEEAEEDEEATAEAQGEEPKGEEKA</sequence>
<keyword evidence="9 11" id="KW-0131">Cell cycle</keyword>
<dbReference type="PIRSF" id="PIRSF003095">
    <property type="entry name" value="Trigger_factor"/>
    <property type="match status" value="1"/>
</dbReference>
<gene>
    <name evidence="11" type="primary">tig</name>
    <name evidence="16" type="ORF">BOX17_14970</name>
</gene>
<protein>
    <recommendedName>
        <fullName evidence="4 11">Trigger factor</fullName>
        <shortName evidence="11">TF</shortName>
        <ecNumber evidence="3 11">5.2.1.8</ecNumber>
    </recommendedName>
    <alternativeName>
        <fullName evidence="10 11">PPIase</fullName>
    </alternativeName>
</protein>
<comment type="domain">
    <text evidence="11">Consists of 3 domains; the N-terminus binds the ribosome, the middle domain has PPIase activity, while the C-terminus has intrinsic chaperone activity on its own.</text>
</comment>
<dbReference type="GO" id="GO:0051083">
    <property type="term" value="P:'de novo' cotranslational protein folding"/>
    <property type="evidence" value="ECO:0007669"/>
    <property type="project" value="TreeGrafter"/>
</dbReference>
<dbReference type="SUPFAM" id="SSF109998">
    <property type="entry name" value="Triger factor/SurA peptide-binding domain-like"/>
    <property type="match status" value="1"/>
</dbReference>
<comment type="subcellular location">
    <subcellularLocation>
        <location evidence="11">Cytoplasm</location>
    </subcellularLocation>
    <text evidence="11">About half TF is bound to the ribosome near the polypeptide exit tunnel while the other half is free in the cytoplasm.</text>
</comment>
<dbReference type="KEGG" id="hsi:BOX17_14970"/>
<keyword evidence="7 11" id="KW-0143">Chaperone</keyword>
<dbReference type="PROSITE" id="PS50059">
    <property type="entry name" value="FKBP_PPIASE"/>
    <property type="match status" value="1"/>
</dbReference>
<comment type="catalytic activity">
    <reaction evidence="1 11 12">
        <text>[protein]-peptidylproline (omega=180) = [protein]-peptidylproline (omega=0)</text>
        <dbReference type="Rhea" id="RHEA:16237"/>
        <dbReference type="Rhea" id="RHEA-COMP:10747"/>
        <dbReference type="Rhea" id="RHEA-COMP:10748"/>
        <dbReference type="ChEBI" id="CHEBI:83833"/>
        <dbReference type="ChEBI" id="CHEBI:83834"/>
        <dbReference type="EC" id="5.2.1.8"/>
    </reaction>
</comment>
<keyword evidence="6 11" id="KW-0697">Rotamase</keyword>
<dbReference type="GO" id="GO:0044183">
    <property type="term" value="F:protein folding chaperone"/>
    <property type="evidence" value="ECO:0007669"/>
    <property type="project" value="TreeGrafter"/>
</dbReference>
<evidence type="ECO:0000256" key="7">
    <source>
        <dbReference type="ARBA" id="ARBA00023186"/>
    </source>
</evidence>
<comment type="similarity">
    <text evidence="2 11 13">Belongs to the FKBP-type PPIase family. Tig subfamily.</text>
</comment>
<dbReference type="GO" id="GO:0003755">
    <property type="term" value="F:peptidyl-prolyl cis-trans isomerase activity"/>
    <property type="evidence" value="ECO:0007669"/>
    <property type="project" value="UniProtKB-UniRule"/>
</dbReference>
<dbReference type="GO" id="GO:0005737">
    <property type="term" value="C:cytoplasm"/>
    <property type="evidence" value="ECO:0007669"/>
    <property type="project" value="UniProtKB-SubCell"/>
</dbReference>
<dbReference type="InterPro" id="IPR046357">
    <property type="entry name" value="PPIase_dom_sf"/>
</dbReference>
<evidence type="ECO:0000256" key="2">
    <source>
        <dbReference type="ARBA" id="ARBA00005464"/>
    </source>
</evidence>
<feature type="region of interest" description="Disordered" evidence="14">
    <location>
        <begin position="429"/>
        <end position="460"/>
    </location>
</feature>
<dbReference type="Pfam" id="PF05698">
    <property type="entry name" value="Trigger_C"/>
    <property type="match status" value="1"/>
</dbReference>
<dbReference type="SUPFAM" id="SSF54534">
    <property type="entry name" value="FKBP-like"/>
    <property type="match status" value="1"/>
</dbReference>
<evidence type="ECO:0000256" key="11">
    <source>
        <dbReference type="HAMAP-Rule" id="MF_00303"/>
    </source>
</evidence>
<dbReference type="InterPro" id="IPR001179">
    <property type="entry name" value="PPIase_FKBP_dom"/>
</dbReference>
<dbReference type="NCBIfam" id="TIGR00115">
    <property type="entry name" value="tig"/>
    <property type="match status" value="1"/>
</dbReference>
<evidence type="ECO:0000259" key="15">
    <source>
        <dbReference type="PROSITE" id="PS50059"/>
    </source>
</evidence>
<keyword evidence="8 11" id="KW-0413">Isomerase</keyword>
<dbReference type="OrthoDB" id="9767721at2"/>
<evidence type="ECO:0000256" key="4">
    <source>
        <dbReference type="ARBA" id="ARBA00016902"/>
    </source>
</evidence>
<dbReference type="GO" id="GO:0043335">
    <property type="term" value="P:protein unfolding"/>
    <property type="evidence" value="ECO:0007669"/>
    <property type="project" value="TreeGrafter"/>
</dbReference>
<evidence type="ECO:0000256" key="8">
    <source>
        <dbReference type="ARBA" id="ARBA00023235"/>
    </source>
</evidence>
<evidence type="ECO:0000256" key="13">
    <source>
        <dbReference type="RuleBase" id="RU003914"/>
    </source>
</evidence>
<accession>A0A1J0VJE4</accession>
<evidence type="ECO:0000313" key="16">
    <source>
        <dbReference type="EMBL" id="APE32134.1"/>
    </source>
</evidence>
<evidence type="ECO:0000313" key="17">
    <source>
        <dbReference type="Proteomes" id="UP000181985"/>
    </source>
</evidence>
<dbReference type="InterPro" id="IPR005215">
    <property type="entry name" value="Trig_fac"/>
</dbReference>
<dbReference type="GO" id="GO:0043022">
    <property type="term" value="F:ribosome binding"/>
    <property type="evidence" value="ECO:0007669"/>
    <property type="project" value="TreeGrafter"/>
</dbReference>
<proteinExistence type="inferred from homology"/>
<dbReference type="InterPro" id="IPR008880">
    <property type="entry name" value="Trigger_fac_C"/>
</dbReference>
<dbReference type="PANTHER" id="PTHR30560">
    <property type="entry name" value="TRIGGER FACTOR CHAPERONE AND PEPTIDYL-PROLYL CIS/TRANS ISOMERASE"/>
    <property type="match status" value="1"/>
</dbReference>
<dbReference type="HAMAP" id="MF_00303">
    <property type="entry name" value="Trigger_factor_Tig"/>
    <property type="match status" value="1"/>
</dbReference>
<dbReference type="Pfam" id="PF00254">
    <property type="entry name" value="FKBP_C"/>
    <property type="match status" value="1"/>
</dbReference>
<dbReference type="InterPro" id="IPR037041">
    <property type="entry name" value="Trigger_fac_C_sf"/>
</dbReference>
<evidence type="ECO:0000256" key="9">
    <source>
        <dbReference type="ARBA" id="ARBA00023306"/>
    </source>
</evidence>
<dbReference type="PANTHER" id="PTHR30560:SF3">
    <property type="entry name" value="TRIGGER FACTOR-LIKE PROTEIN TIG, CHLOROPLASTIC"/>
    <property type="match status" value="1"/>
</dbReference>
<evidence type="ECO:0000256" key="5">
    <source>
        <dbReference type="ARBA" id="ARBA00022618"/>
    </source>
</evidence>
<evidence type="ECO:0000256" key="3">
    <source>
        <dbReference type="ARBA" id="ARBA00013194"/>
    </source>
</evidence>
<evidence type="ECO:0000256" key="1">
    <source>
        <dbReference type="ARBA" id="ARBA00000971"/>
    </source>
</evidence>
<dbReference type="SUPFAM" id="SSF102735">
    <property type="entry name" value="Trigger factor ribosome-binding domain"/>
    <property type="match status" value="1"/>
</dbReference>
<dbReference type="GO" id="GO:0015031">
    <property type="term" value="P:protein transport"/>
    <property type="evidence" value="ECO:0007669"/>
    <property type="project" value="UniProtKB-UniRule"/>
</dbReference>
<dbReference type="FunFam" id="3.10.50.40:FF:000001">
    <property type="entry name" value="Trigger factor"/>
    <property type="match status" value="1"/>
</dbReference>
<dbReference type="InterPro" id="IPR027304">
    <property type="entry name" value="Trigger_fact/SurA_dom_sf"/>
</dbReference>
<keyword evidence="17" id="KW-1185">Reference proteome</keyword>
<keyword evidence="5 11" id="KW-0132">Cell division</keyword>
<feature type="domain" description="PPIase FKBP-type" evidence="15">
    <location>
        <begin position="161"/>
        <end position="243"/>
    </location>
</feature>
<dbReference type="Pfam" id="PF05697">
    <property type="entry name" value="Trigger_N"/>
    <property type="match status" value="1"/>
</dbReference>